<protein>
    <submittedName>
        <fullName evidence="3">Helix-turn-helix transcriptional regulator</fullName>
    </submittedName>
</protein>
<dbReference type="InterPro" id="IPR055768">
    <property type="entry name" value="DUF7344"/>
</dbReference>
<keyword evidence="4" id="KW-1185">Reference proteome</keyword>
<name>A0ABD5RQJ7_9EURY</name>
<dbReference type="Gene3D" id="1.10.10.10">
    <property type="entry name" value="Winged helix-like DNA-binding domain superfamily/Winged helix DNA-binding domain"/>
    <property type="match status" value="1"/>
</dbReference>
<organism evidence="3 4">
    <name type="scientific">Halomarina salina</name>
    <dbReference type="NCBI Taxonomy" id="1872699"/>
    <lineage>
        <taxon>Archaea</taxon>
        <taxon>Methanobacteriati</taxon>
        <taxon>Methanobacteriota</taxon>
        <taxon>Stenosarchaea group</taxon>
        <taxon>Halobacteria</taxon>
        <taxon>Halobacteriales</taxon>
        <taxon>Natronomonadaceae</taxon>
        <taxon>Halomarina</taxon>
    </lineage>
</organism>
<accession>A0ABD5RQJ7</accession>
<dbReference type="RefSeq" id="WP_247416449.1">
    <property type="nucleotide sequence ID" value="NZ_JALLGW010000001.1"/>
</dbReference>
<dbReference type="InterPro" id="IPR036388">
    <property type="entry name" value="WH-like_DNA-bd_sf"/>
</dbReference>
<comment type="caution">
    <text evidence="3">The sequence shown here is derived from an EMBL/GenBank/DDBJ whole genome shotgun (WGS) entry which is preliminary data.</text>
</comment>
<gene>
    <name evidence="3" type="ORF">ACFPYI_15395</name>
</gene>
<dbReference type="Proteomes" id="UP001596099">
    <property type="component" value="Unassembled WGS sequence"/>
</dbReference>
<feature type="domain" description="DUF7344" evidence="2">
    <location>
        <begin position="21"/>
        <end position="90"/>
    </location>
</feature>
<dbReference type="Pfam" id="PF24035">
    <property type="entry name" value="DUF7344"/>
    <property type="match status" value="1"/>
</dbReference>
<dbReference type="AlphaFoldDB" id="A0ABD5RQJ7"/>
<evidence type="ECO:0000313" key="3">
    <source>
        <dbReference type="EMBL" id="MFC5972721.1"/>
    </source>
</evidence>
<evidence type="ECO:0000313" key="4">
    <source>
        <dbReference type="Proteomes" id="UP001596099"/>
    </source>
</evidence>
<reference evidence="3 4" key="1">
    <citation type="journal article" date="2019" name="Int. J. Syst. Evol. Microbiol.">
        <title>The Global Catalogue of Microorganisms (GCM) 10K type strain sequencing project: providing services to taxonomists for standard genome sequencing and annotation.</title>
        <authorList>
            <consortium name="The Broad Institute Genomics Platform"/>
            <consortium name="The Broad Institute Genome Sequencing Center for Infectious Disease"/>
            <person name="Wu L."/>
            <person name="Ma J."/>
        </authorList>
    </citation>
    <scope>NUCLEOTIDE SEQUENCE [LARGE SCALE GENOMIC DNA]</scope>
    <source>
        <strain evidence="3 4">CGMCC 1.12543</strain>
    </source>
</reference>
<dbReference type="EMBL" id="JBHSQH010000001">
    <property type="protein sequence ID" value="MFC5972721.1"/>
    <property type="molecule type" value="Genomic_DNA"/>
</dbReference>
<evidence type="ECO:0000259" key="2">
    <source>
        <dbReference type="Pfam" id="PF24035"/>
    </source>
</evidence>
<feature type="region of interest" description="Disordered" evidence="1">
    <location>
        <begin position="109"/>
        <end position="131"/>
    </location>
</feature>
<sequence length="131" mass="14016">MNSRDDEQSGDGPGIPLDTVFDLLAVRERRAMLYYLADHGSVPFDELAAAVAGRDADGETHSRVAVAQSHVHLPRCVDAGVVTIDDETEEAAYTGTPSLTAWLDWARGRDSPTYASDVSGTRAVESGGEPR</sequence>
<proteinExistence type="predicted"/>
<evidence type="ECO:0000256" key="1">
    <source>
        <dbReference type="SAM" id="MobiDB-lite"/>
    </source>
</evidence>